<feature type="region of interest" description="Disordered" evidence="1">
    <location>
        <begin position="36"/>
        <end position="92"/>
    </location>
</feature>
<dbReference type="EMBL" id="VTPC01087804">
    <property type="protein sequence ID" value="KAF2886394.1"/>
    <property type="molecule type" value="Genomic_DNA"/>
</dbReference>
<keyword evidence="4" id="KW-1185">Reference proteome</keyword>
<evidence type="ECO:0000259" key="2">
    <source>
        <dbReference type="SMART" id="SM00597"/>
    </source>
</evidence>
<dbReference type="AlphaFoldDB" id="A0A8K0G563"/>
<dbReference type="SMART" id="SM00597">
    <property type="entry name" value="ZnF_TTF"/>
    <property type="match status" value="1"/>
</dbReference>
<sequence length="416" mass="48072">MERKRKKLTGSQYKKEEQGKRLSYVMKEFLVQKSYLDEPSTSTSTATALDLANKNSVPPQSLPEKVVEESKKVTPSEVHQEPGSSSSGSQQILNKIPSDPALWNAFRMSSEARHILVERDPHQIKEFEFPINKERRRFSPSHYLKVLSNGEVVERSWLIYSVTNDAVFCFCCILFDNSSASSDWPKKGYSDWGNLITALTLHEKSVNHKTAFRAWKELDIRLKQKKAIDAEYQRIMDMEIQYWRGALGSAKKYVSQLTLKPLSATRWSSRVETLKPLRFQLCEIYDALFQIIEDVNRDAETKVKARRLARSIKNYKFVCGVILWHDIIFEINSLSKLLQSITINLSDCVRMLSETIQKVKSYRQSGYDQMKIAANEIAGNLECRTEFPTETEVRARRKKRQFDYEEAVDEPLAEGE</sequence>
<dbReference type="PANTHER" id="PTHR45749:SF35">
    <property type="entry name" value="AC-LIKE TRANSPOSASE-RELATED"/>
    <property type="match status" value="1"/>
</dbReference>
<dbReference type="PANTHER" id="PTHR45749">
    <property type="match status" value="1"/>
</dbReference>
<dbReference type="OrthoDB" id="10066376at2759"/>
<evidence type="ECO:0000256" key="1">
    <source>
        <dbReference type="SAM" id="MobiDB-lite"/>
    </source>
</evidence>
<name>A0A8K0G563_IGNLU</name>
<dbReference type="InterPro" id="IPR006580">
    <property type="entry name" value="Znf_TTF"/>
</dbReference>
<proteinExistence type="predicted"/>
<feature type="compositionally biased region" description="Basic and acidic residues" evidence="1">
    <location>
        <begin position="65"/>
        <end position="80"/>
    </location>
</feature>
<organism evidence="3 4">
    <name type="scientific">Ignelater luminosus</name>
    <name type="common">Cucubano</name>
    <name type="synonym">Pyrophorus luminosus</name>
    <dbReference type="NCBI Taxonomy" id="2038154"/>
    <lineage>
        <taxon>Eukaryota</taxon>
        <taxon>Metazoa</taxon>
        <taxon>Ecdysozoa</taxon>
        <taxon>Arthropoda</taxon>
        <taxon>Hexapoda</taxon>
        <taxon>Insecta</taxon>
        <taxon>Pterygota</taxon>
        <taxon>Neoptera</taxon>
        <taxon>Endopterygota</taxon>
        <taxon>Coleoptera</taxon>
        <taxon>Polyphaga</taxon>
        <taxon>Elateriformia</taxon>
        <taxon>Elateroidea</taxon>
        <taxon>Elateridae</taxon>
        <taxon>Agrypninae</taxon>
        <taxon>Pyrophorini</taxon>
        <taxon>Ignelater</taxon>
    </lineage>
</organism>
<dbReference type="Proteomes" id="UP000801492">
    <property type="component" value="Unassembled WGS sequence"/>
</dbReference>
<evidence type="ECO:0000313" key="4">
    <source>
        <dbReference type="Proteomes" id="UP000801492"/>
    </source>
</evidence>
<reference evidence="3" key="1">
    <citation type="submission" date="2019-08" db="EMBL/GenBank/DDBJ databases">
        <title>The genome of the North American firefly Photinus pyralis.</title>
        <authorList>
            <consortium name="Photinus pyralis genome working group"/>
            <person name="Fallon T.R."/>
            <person name="Sander Lower S.E."/>
            <person name="Weng J.-K."/>
        </authorList>
    </citation>
    <scope>NUCLEOTIDE SEQUENCE</scope>
    <source>
        <strain evidence="3">TRF0915ILg1</strain>
        <tissue evidence="3">Whole body</tissue>
    </source>
</reference>
<accession>A0A8K0G563</accession>
<evidence type="ECO:0000313" key="3">
    <source>
        <dbReference type="EMBL" id="KAF2886394.1"/>
    </source>
</evidence>
<feature type="domain" description="TTF-type" evidence="2">
    <location>
        <begin position="142"/>
        <end position="227"/>
    </location>
</feature>
<gene>
    <name evidence="3" type="ORF">ILUMI_19779</name>
</gene>
<comment type="caution">
    <text evidence="3">The sequence shown here is derived from an EMBL/GenBank/DDBJ whole genome shotgun (WGS) entry which is preliminary data.</text>
</comment>
<protein>
    <recommendedName>
        <fullName evidence="2">TTF-type domain-containing protein</fullName>
    </recommendedName>
</protein>